<feature type="non-terminal residue" evidence="4">
    <location>
        <position position="1"/>
    </location>
</feature>
<accession>A0A0H5QKS0</accession>
<dbReference type="InterPro" id="IPR045156">
    <property type="entry name" value="Vac8"/>
</dbReference>
<dbReference type="AlphaFoldDB" id="A0A0H5QKS0"/>
<proteinExistence type="inferred from homology"/>
<protein>
    <recommendedName>
        <fullName evidence="5">Armadillo repeat-containing domain-containing protein</fullName>
    </recommendedName>
</protein>
<dbReference type="InterPro" id="IPR011989">
    <property type="entry name" value="ARM-like"/>
</dbReference>
<dbReference type="Gene3D" id="1.25.10.10">
    <property type="entry name" value="Leucine-rich Repeat Variant"/>
    <property type="match status" value="3"/>
</dbReference>
<dbReference type="GO" id="GO:0071562">
    <property type="term" value="P:nucleus-vacuole junction assembly"/>
    <property type="evidence" value="ECO:0007669"/>
    <property type="project" value="InterPro"/>
</dbReference>
<feature type="compositionally biased region" description="Polar residues" evidence="3">
    <location>
        <begin position="968"/>
        <end position="981"/>
    </location>
</feature>
<reference evidence="4" key="1">
    <citation type="submission" date="2015-04" db="EMBL/GenBank/DDBJ databases">
        <title>The genome sequence of the plant pathogenic Rhizarian Plasmodiophora brassicae reveals insights in its biotrophic life cycle and the origin of chitin synthesis.</title>
        <authorList>
            <person name="Schwelm A."/>
            <person name="Fogelqvist J."/>
            <person name="Knaust A."/>
            <person name="Julke S."/>
            <person name="Lilja T."/>
            <person name="Dhandapani V."/>
            <person name="Bonilla-Rosso G."/>
            <person name="Karlsson M."/>
            <person name="Shevchenko A."/>
            <person name="Choi S.R."/>
            <person name="Kim H.G."/>
            <person name="Park J.Y."/>
            <person name="Lim Y.P."/>
            <person name="Ludwig-Muller J."/>
            <person name="Dixelius C."/>
        </authorList>
    </citation>
    <scope>NUCLEOTIDE SEQUENCE</scope>
    <source>
        <tissue evidence="4">Potato root galls</tissue>
    </source>
</reference>
<evidence type="ECO:0000256" key="1">
    <source>
        <dbReference type="ARBA" id="ARBA00005462"/>
    </source>
</evidence>
<sequence>SKSGPSMIYVLRDDAMDLLAKLGDSKDETVLRMLAMALNVISSNPANYPYLKGRNMNGFDALFEFASFNNVAIRWASLKSVNNMITEKSFNVAGFLLRPEYVITLVEVATANVDTDFGFKARFMALGIFAQLAFYQSYHDALLRPDILRITLDTLLAAQRSVSKTKSDRLNQNQLKKLRTHDANQGKTPGLQDDSEDQDTGLGENAALDGAVGDRGELDVSSQMQSDDPILNALLLHDRDAIVEANAVSTLTNLALNPSCYPGLLSQNAVETLTDFINCSLSNAINQCIAAESLSNLVFALTPAMIKQSLYFSMTNVADVMASILKYGQGEEATMTERFMSLALCRLTCHPDFKVYGYDRPFFETRCLPAMLRSPDPLTQKFSFISLVNIVMKAENIVELMEKENLVSLLLAYIHSKDRSTKWLCLLSLMRILRTGQGTRYLVKDEYITTLIDLCFSDDKPIFICVGDIIHSFVKFEGSVALRGKSENLIPALAHLSTCSDERTAMLGSETLGMFLDSRESMDMLLECSSEGFAAVLTLLRSTKEKLRLQSLYSLAAISHNPEYANEIIERKGFQLITDLIMADSIGDPIDCVHILRNVARNTINHQEFIDHRGIASLHKLSNQAAIKINDKAQLLILNALSDIAHYFEDYSLSSDQLQLMVSTLVSPIRDIDKKGGSNVDPAVIELSVFALNCLLVNDDCKWFAAMDGVAAPLNHIYNSTTDLRMMRVALALLLSQVECQRTQVPFALKGGVRLLKDLALHKDLSLKKKGCRAFSKMAMNPDTHMMMVEANVLPILMVTRSHPDLECRRLSLDAFLSILDNAKIQATIEKDGEIIDTVIALSKYGISSAVKAKATSILVNLAQRRKSTQFGQERRERMDRITKITSATNSNAPSHLDQVPKPKSGFIEDRLPILKDSEIPRAQMQRVTENEKVNAGIGKNVTSAIKLREMCSTDSGSEDARLPDPQDLQNAPNTCSNGQHEPTEDMGSRTGNRMSSQLLTGHSEVANGIEDNITQRLEPAGSSIPTRSTQSLTEDIISNIICQIEVLNQNGSAVASTQDNAQGVSSVDRFAGVAPDNSPE</sequence>
<evidence type="ECO:0000256" key="2">
    <source>
        <dbReference type="ARBA" id="ARBA00022737"/>
    </source>
</evidence>
<evidence type="ECO:0000256" key="3">
    <source>
        <dbReference type="SAM" id="MobiDB-lite"/>
    </source>
</evidence>
<dbReference type="InterPro" id="IPR016024">
    <property type="entry name" value="ARM-type_fold"/>
</dbReference>
<dbReference type="EMBL" id="HACM01001474">
    <property type="protein sequence ID" value="CRZ01916.1"/>
    <property type="molecule type" value="Transcribed_RNA"/>
</dbReference>
<evidence type="ECO:0000313" key="4">
    <source>
        <dbReference type="EMBL" id="CRZ01916.1"/>
    </source>
</evidence>
<evidence type="ECO:0008006" key="5">
    <source>
        <dbReference type="Google" id="ProtNLM"/>
    </source>
</evidence>
<feature type="region of interest" description="Disordered" evidence="3">
    <location>
        <begin position="167"/>
        <end position="206"/>
    </location>
</feature>
<comment type="similarity">
    <text evidence="1">Belongs to the beta-catenin family.</text>
</comment>
<organism evidence="4">
    <name type="scientific">Spongospora subterranea</name>
    <dbReference type="NCBI Taxonomy" id="70186"/>
    <lineage>
        <taxon>Eukaryota</taxon>
        <taxon>Sar</taxon>
        <taxon>Rhizaria</taxon>
        <taxon>Endomyxa</taxon>
        <taxon>Phytomyxea</taxon>
        <taxon>Plasmodiophorida</taxon>
        <taxon>Plasmodiophoridae</taxon>
        <taxon>Spongospora</taxon>
    </lineage>
</organism>
<dbReference type="GO" id="GO:0043495">
    <property type="term" value="F:protein-membrane adaptor activity"/>
    <property type="evidence" value="ECO:0007669"/>
    <property type="project" value="InterPro"/>
</dbReference>
<keyword evidence="2" id="KW-0677">Repeat</keyword>
<dbReference type="SUPFAM" id="SSF48371">
    <property type="entry name" value="ARM repeat"/>
    <property type="match status" value="3"/>
</dbReference>
<dbReference type="PANTHER" id="PTHR47249:SF1">
    <property type="entry name" value="VACUOLAR PROTEIN 8"/>
    <property type="match status" value="1"/>
</dbReference>
<feature type="region of interest" description="Disordered" evidence="3">
    <location>
        <begin position="953"/>
        <end position="995"/>
    </location>
</feature>
<dbReference type="PANTHER" id="PTHR47249">
    <property type="entry name" value="VACUOLAR PROTEIN 8"/>
    <property type="match status" value="1"/>
</dbReference>
<name>A0A0H5QKS0_9EUKA</name>